<keyword evidence="1" id="KW-0808">Transferase</keyword>
<dbReference type="Gene3D" id="3.40.50.150">
    <property type="entry name" value="Vaccinia Virus protein VP39"/>
    <property type="match status" value="1"/>
</dbReference>
<protein>
    <submittedName>
        <fullName evidence="1">Methyltransferase-related protein</fullName>
    </submittedName>
</protein>
<accession>A0A1W1CBR7</accession>
<dbReference type="GO" id="GO:0008168">
    <property type="term" value="F:methyltransferase activity"/>
    <property type="evidence" value="ECO:0007669"/>
    <property type="project" value="UniProtKB-KW"/>
</dbReference>
<dbReference type="PANTHER" id="PTHR43861">
    <property type="entry name" value="TRANS-ACONITATE 2-METHYLTRANSFERASE-RELATED"/>
    <property type="match status" value="1"/>
</dbReference>
<dbReference type="PANTHER" id="PTHR43861:SF6">
    <property type="entry name" value="METHYLTRANSFERASE TYPE 11"/>
    <property type="match status" value="1"/>
</dbReference>
<dbReference type="InterPro" id="IPR029063">
    <property type="entry name" value="SAM-dependent_MTases_sf"/>
</dbReference>
<reference evidence="1" key="1">
    <citation type="submission" date="2016-10" db="EMBL/GenBank/DDBJ databases">
        <authorList>
            <person name="de Groot N.N."/>
        </authorList>
    </citation>
    <scope>NUCLEOTIDE SEQUENCE</scope>
</reference>
<dbReference type="Pfam" id="PF13489">
    <property type="entry name" value="Methyltransf_23"/>
    <property type="match status" value="1"/>
</dbReference>
<dbReference type="SUPFAM" id="SSF53335">
    <property type="entry name" value="S-adenosyl-L-methionine-dependent methyltransferases"/>
    <property type="match status" value="1"/>
</dbReference>
<organism evidence="1">
    <name type="scientific">hydrothermal vent metagenome</name>
    <dbReference type="NCBI Taxonomy" id="652676"/>
    <lineage>
        <taxon>unclassified sequences</taxon>
        <taxon>metagenomes</taxon>
        <taxon>ecological metagenomes</taxon>
    </lineage>
</organism>
<proteinExistence type="predicted"/>
<dbReference type="EMBL" id="FPHG01000060">
    <property type="protein sequence ID" value="SFV63187.1"/>
    <property type="molecule type" value="Genomic_DNA"/>
</dbReference>
<dbReference type="GO" id="GO:0032259">
    <property type="term" value="P:methylation"/>
    <property type="evidence" value="ECO:0007669"/>
    <property type="project" value="UniProtKB-KW"/>
</dbReference>
<dbReference type="CDD" id="cd02440">
    <property type="entry name" value="AdoMet_MTases"/>
    <property type="match status" value="1"/>
</dbReference>
<keyword evidence="1" id="KW-0489">Methyltransferase</keyword>
<dbReference type="AlphaFoldDB" id="A0A1W1CBR7"/>
<evidence type="ECO:0000313" key="1">
    <source>
        <dbReference type="EMBL" id="SFV63187.1"/>
    </source>
</evidence>
<sequence length="212" mass="25156">MNCLICSKETEGFLDEKLGVRYFECKRCNFIMKSKDTFVNFKEQKKRYDLHENSEDNLGYIEYFNRFVDFILPLTTTPKSALDFGCGATSLLSNILKEKNIDCDFYDPIYYPDNIYNKSYDLILSVEVFEHLHNPKETFKTLVDKLNSNGYLAIQTAFHPEDRDKFLKWYYKLDPTHIVFFSSQTFQILAEEFGLEIIKDNKKQMILMRKIN</sequence>
<name>A0A1W1CBR7_9ZZZZ</name>
<gene>
    <name evidence="1" type="ORF">MNB_SV-9-360</name>
</gene>